<keyword evidence="1" id="KW-0547">Nucleotide-binding</keyword>
<name>A0A075HS82_9EURY</name>
<keyword evidence="2" id="KW-0067">ATP-binding</keyword>
<dbReference type="Pfam" id="PF00069">
    <property type="entry name" value="Pkinase"/>
    <property type="match status" value="1"/>
</dbReference>
<keyword evidence="4" id="KW-0418">Kinase</keyword>
<evidence type="ECO:0000256" key="1">
    <source>
        <dbReference type="ARBA" id="ARBA00022741"/>
    </source>
</evidence>
<dbReference type="AlphaFoldDB" id="A0A075HS82"/>
<keyword evidence="4" id="KW-0723">Serine/threonine-protein kinase</keyword>
<feature type="domain" description="Protein kinase" evidence="3">
    <location>
        <begin position="1"/>
        <end position="251"/>
    </location>
</feature>
<dbReference type="GO" id="GO:0005737">
    <property type="term" value="C:cytoplasm"/>
    <property type="evidence" value="ECO:0007669"/>
    <property type="project" value="TreeGrafter"/>
</dbReference>
<dbReference type="SUPFAM" id="SSF56112">
    <property type="entry name" value="Protein kinase-like (PK-like)"/>
    <property type="match status" value="1"/>
</dbReference>
<accession>A0A075HS82</accession>
<dbReference type="PROSITE" id="PS50011">
    <property type="entry name" value="PROTEIN_KINASE_DOM"/>
    <property type="match status" value="1"/>
</dbReference>
<dbReference type="PANTHER" id="PTHR24346">
    <property type="entry name" value="MAP/MICROTUBULE AFFINITY-REGULATING KINASE"/>
    <property type="match status" value="1"/>
</dbReference>
<dbReference type="SMART" id="SM00220">
    <property type="entry name" value="S_TKc"/>
    <property type="match status" value="1"/>
</dbReference>
<evidence type="ECO:0000256" key="2">
    <source>
        <dbReference type="ARBA" id="ARBA00022840"/>
    </source>
</evidence>
<proteinExistence type="predicted"/>
<dbReference type="Gene3D" id="1.10.510.10">
    <property type="entry name" value="Transferase(Phosphotransferase) domain 1"/>
    <property type="match status" value="1"/>
</dbReference>
<keyword evidence="4" id="KW-0808">Transferase</keyword>
<dbReference type="EMBL" id="KF901116">
    <property type="protein sequence ID" value="AIF18659.1"/>
    <property type="molecule type" value="Genomic_DNA"/>
</dbReference>
<dbReference type="InterPro" id="IPR000719">
    <property type="entry name" value="Prot_kinase_dom"/>
</dbReference>
<dbReference type="PANTHER" id="PTHR24346:SF30">
    <property type="entry name" value="MATERNAL EMBRYONIC LEUCINE ZIPPER KINASE"/>
    <property type="match status" value="1"/>
</dbReference>
<sequence>MQPLEICGYEILGRLSKGVFEATRGGDTYVLRRQTNPNTHEITVAKATKGIPGIVPFVETISTSSQTLLVQKYVGDTDVNDFMRVLEATGEAMAVPLFQRIGIGAASAVNAVNKAGYSHGDVTSRNIRIDEQIQPHLLDLGSARPITERKSREVFATPGFAAPEQYDGDTSPASDVYGTGAVLYHLAHGKQPMQIPGGMTLDEAREMMANPPLRQTGTGSPRLDSLLGAMLAFNATDRPTMPEVIAELKHL</sequence>
<dbReference type="GO" id="GO:0004674">
    <property type="term" value="F:protein serine/threonine kinase activity"/>
    <property type="evidence" value="ECO:0007669"/>
    <property type="project" value="UniProtKB-KW"/>
</dbReference>
<evidence type="ECO:0000259" key="3">
    <source>
        <dbReference type="PROSITE" id="PS50011"/>
    </source>
</evidence>
<evidence type="ECO:0000313" key="4">
    <source>
        <dbReference type="EMBL" id="AIF18659.1"/>
    </source>
</evidence>
<protein>
    <submittedName>
        <fullName evidence="4">Serine/threonine protein kinase</fullName>
    </submittedName>
</protein>
<organism evidence="4">
    <name type="scientific">uncultured marine group II/III euryarchaeote KM3_83_G03</name>
    <dbReference type="NCBI Taxonomy" id="1456522"/>
    <lineage>
        <taxon>Archaea</taxon>
        <taxon>Methanobacteriati</taxon>
        <taxon>Methanobacteriota</taxon>
        <taxon>environmental samples</taxon>
    </lineage>
</organism>
<dbReference type="GO" id="GO:0005524">
    <property type="term" value="F:ATP binding"/>
    <property type="evidence" value="ECO:0007669"/>
    <property type="project" value="UniProtKB-KW"/>
</dbReference>
<dbReference type="InterPro" id="IPR011009">
    <property type="entry name" value="Kinase-like_dom_sf"/>
</dbReference>
<reference evidence="4" key="1">
    <citation type="journal article" date="2014" name="Genome Biol. Evol.">
        <title>Pangenome evidence for extensive interdomain horizontal transfer affecting lineage core and shell genes in uncultured planktonic thaumarchaeota and euryarchaeota.</title>
        <authorList>
            <person name="Deschamps P."/>
            <person name="Zivanovic Y."/>
            <person name="Moreira D."/>
            <person name="Rodriguez-Valera F."/>
            <person name="Lopez-Garcia P."/>
        </authorList>
    </citation>
    <scope>NUCLEOTIDE SEQUENCE</scope>
</reference>
<dbReference type="GO" id="GO:0035556">
    <property type="term" value="P:intracellular signal transduction"/>
    <property type="evidence" value="ECO:0007669"/>
    <property type="project" value="TreeGrafter"/>
</dbReference>